<keyword evidence="2" id="KW-1185">Reference proteome</keyword>
<dbReference type="Proteomes" id="UP000434172">
    <property type="component" value="Unassembled WGS sequence"/>
</dbReference>
<evidence type="ECO:0000313" key="1">
    <source>
        <dbReference type="EMBL" id="KAF0321969.1"/>
    </source>
</evidence>
<dbReference type="AlphaFoldDB" id="A0A8H3ZJD9"/>
<feature type="non-terminal residue" evidence="1">
    <location>
        <position position="1"/>
    </location>
</feature>
<proteinExistence type="predicted"/>
<organism evidence="1 2">
    <name type="scientific">Colletotrichum asianum</name>
    <dbReference type="NCBI Taxonomy" id="702518"/>
    <lineage>
        <taxon>Eukaryota</taxon>
        <taxon>Fungi</taxon>
        <taxon>Dikarya</taxon>
        <taxon>Ascomycota</taxon>
        <taxon>Pezizomycotina</taxon>
        <taxon>Sordariomycetes</taxon>
        <taxon>Hypocreomycetidae</taxon>
        <taxon>Glomerellales</taxon>
        <taxon>Glomerellaceae</taxon>
        <taxon>Colletotrichum</taxon>
        <taxon>Colletotrichum gloeosporioides species complex</taxon>
    </lineage>
</organism>
<sequence>TIFSSGLVPMPWYTAQPDNQKPLMSAHYQIEKEKKGPGRSLAGAACTYAHLLCFDSSHDIESPWPVHLSVSASSLLLISLSIEAP</sequence>
<protein>
    <submittedName>
        <fullName evidence="1">Uncharacterized protein</fullName>
    </submittedName>
</protein>
<gene>
    <name evidence="1" type="ORF">GQ607_010695</name>
</gene>
<reference evidence="1 2" key="1">
    <citation type="submission" date="2019-12" db="EMBL/GenBank/DDBJ databases">
        <title>A genome sequence resource for the geographically widespread anthracnose pathogen Colletotrichum asianum.</title>
        <authorList>
            <person name="Meng Y."/>
        </authorList>
    </citation>
    <scope>NUCLEOTIDE SEQUENCE [LARGE SCALE GENOMIC DNA]</scope>
    <source>
        <strain evidence="1 2">ICMP 18580</strain>
    </source>
</reference>
<name>A0A8H3ZJD9_9PEZI</name>
<evidence type="ECO:0000313" key="2">
    <source>
        <dbReference type="Proteomes" id="UP000434172"/>
    </source>
</evidence>
<accession>A0A8H3ZJD9</accession>
<comment type="caution">
    <text evidence="1">The sequence shown here is derived from an EMBL/GenBank/DDBJ whole genome shotgun (WGS) entry which is preliminary data.</text>
</comment>
<dbReference type="EMBL" id="WOWK01000065">
    <property type="protein sequence ID" value="KAF0321969.1"/>
    <property type="molecule type" value="Genomic_DNA"/>
</dbReference>